<sequence length="400" mass="45094">MVLRHHGGGVLTVKAFDASCCLWEFGAPAAEHLNNQIAVVVSPLGKFWRIGLEVNQSGMSPAGGWSEFLSFHGIIEGNVLLLKYQSNMVFTVKVFGPDGCQMQSKRKDTRIQQTPTLPDIEKQRESLSASAKKRKSKNERSSGERLKRPKGSMTSLDKASLRRKSVYEIGPQSWIKKEINKNTLEKHLSLSAAFCNVIGLREPCMIMLKNSMNSTRSWQVRCNPYKHCSYQIGSGWKRFCQDNRLKQGDVCTFNVIETTLWHVDIMRARVTLFSSMKSKCKNNSSSYEGQKWPKGSMNSLSKASLRPRCAYEIGPPSWIKKEINTSTHDNGLSLAPAFCDAIGFRKPCTITLKSSTNSTKSWQIGLGWKKFCQENRLKVGDICTFNVIKTTLWHVVIARR</sequence>
<dbReference type="Pfam" id="PF02362">
    <property type="entry name" value="B3"/>
    <property type="match status" value="2"/>
</dbReference>
<evidence type="ECO:0000259" key="7">
    <source>
        <dbReference type="PROSITE" id="PS50863"/>
    </source>
</evidence>
<accession>A0A2T8IBP2</accession>
<feature type="domain" description="TF-B3" evidence="7">
    <location>
        <begin position="39"/>
        <end position="98"/>
    </location>
</feature>
<dbReference type="PANTHER" id="PTHR31674:SF86">
    <property type="entry name" value="B3 DOMAIN-CONTAINING PROTEIN OS04G0347400-RELATED"/>
    <property type="match status" value="1"/>
</dbReference>
<name>A0A2T8IBP2_9POAL</name>
<reference evidence="8" key="1">
    <citation type="submission" date="2018-04" db="EMBL/GenBank/DDBJ databases">
        <title>WGS assembly of Panicum hallii.</title>
        <authorList>
            <person name="Lovell J."/>
            <person name="Jenkins J."/>
            <person name="Lowry D."/>
            <person name="Mamidi S."/>
            <person name="Sreedasyam A."/>
            <person name="Weng X."/>
            <person name="Barry K."/>
            <person name="Bonette J."/>
            <person name="Campitelli B."/>
            <person name="Daum C."/>
            <person name="Gordon S."/>
            <person name="Gould B."/>
            <person name="Lipzen A."/>
            <person name="Macqueen A."/>
            <person name="Palacio-Mejia J."/>
            <person name="Plott C."/>
            <person name="Shakirov E."/>
            <person name="Shu S."/>
            <person name="Yoshinaga Y."/>
            <person name="Zane M."/>
            <person name="Rokhsar D."/>
            <person name="Grimwood J."/>
            <person name="Schmutz J."/>
            <person name="Juenger T."/>
        </authorList>
    </citation>
    <scope>NUCLEOTIDE SEQUENCE [LARGE SCALE GENOMIC DNA]</scope>
    <source>
        <strain evidence="8">FIL2</strain>
    </source>
</reference>
<dbReference type="Gene3D" id="2.40.330.10">
    <property type="entry name" value="DNA-binding pseudobarrel domain"/>
    <property type="match status" value="3"/>
</dbReference>
<evidence type="ECO:0000256" key="1">
    <source>
        <dbReference type="ARBA" id="ARBA00004123"/>
    </source>
</evidence>
<feature type="region of interest" description="Disordered" evidence="6">
    <location>
        <begin position="101"/>
        <end position="157"/>
    </location>
</feature>
<feature type="domain" description="TF-B3" evidence="7">
    <location>
        <begin position="367"/>
        <end position="400"/>
    </location>
</feature>
<evidence type="ECO:0000256" key="6">
    <source>
        <dbReference type="SAM" id="MobiDB-lite"/>
    </source>
</evidence>
<evidence type="ECO:0000256" key="4">
    <source>
        <dbReference type="ARBA" id="ARBA00023163"/>
    </source>
</evidence>
<gene>
    <name evidence="8" type="ORF">PAHAL_7G104900</name>
</gene>
<dbReference type="InterPro" id="IPR003340">
    <property type="entry name" value="B3_DNA-bd"/>
</dbReference>
<organism evidence="8">
    <name type="scientific">Panicum hallii</name>
    <dbReference type="NCBI Taxonomy" id="206008"/>
    <lineage>
        <taxon>Eukaryota</taxon>
        <taxon>Viridiplantae</taxon>
        <taxon>Streptophyta</taxon>
        <taxon>Embryophyta</taxon>
        <taxon>Tracheophyta</taxon>
        <taxon>Spermatophyta</taxon>
        <taxon>Magnoliopsida</taxon>
        <taxon>Liliopsida</taxon>
        <taxon>Poales</taxon>
        <taxon>Poaceae</taxon>
        <taxon>PACMAD clade</taxon>
        <taxon>Panicoideae</taxon>
        <taxon>Panicodae</taxon>
        <taxon>Paniceae</taxon>
        <taxon>Panicinae</taxon>
        <taxon>Panicum</taxon>
        <taxon>Panicum sect. Panicum</taxon>
    </lineage>
</organism>
<dbReference type="Gramene" id="PVH35092">
    <property type="protein sequence ID" value="PVH35092"/>
    <property type="gene ID" value="PAHAL_7G104900"/>
</dbReference>
<dbReference type="EMBL" id="CM008052">
    <property type="protein sequence ID" value="PVH35092.1"/>
    <property type="molecule type" value="Genomic_DNA"/>
</dbReference>
<dbReference type="SMART" id="SM01019">
    <property type="entry name" value="B3"/>
    <property type="match status" value="3"/>
</dbReference>
<dbReference type="Proteomes" id="UP000243499">
    <property type="component" value="Chromosome 7"/>
</dbReference>
<comment type="subcellular location">
    <subcellularLocation>
        <location evidence="1">Nucleus</location>
    </subcellularLocation>
</comment>
<dbReference type="CDD" id="cd10017">
    <property type="entry name" value="B3_DNA"/>
    <property type="match status" value="3"/>
</dbReference>
<dbReference type="GO" id="GO:0005634">
    <property type="term" value="C:nucleus"/>
    <property type="evidence" value="ECO:0007669"/>
    <property type="project" value="UniProtKB-SubCell"/>
</dbReference>
<keyword evidence="2" id="KW-0805">Transcription regulation</keyword>
<protein>
    <recommendedName>
        <fullName evidence="7">TF-B3 domain-containing protein</fullName>
    </recommendedName>
</protein>
<dbReference type="SUPFAM" id="SSF101936">
    <property type="entry name" value="DNA-binding pseudobarrel domain"/>
    <property type="match status" value="3"/>
</dbReference>
<evidence type="ECO:0000256" key="3">
    <source>
        <dbReference type="ARBA" id="ARBA00023125"/>
    </source>
</evidence>
<dbReference type="PANTHER" id="PTHR31674">
    <property type="entry name" value="B3 DOMAIN-CONTAINING PROTEIN REM-LIKE 3-RELATED"/>
    <property type="match status" value="1"/>
</dbReference>
<keyword evidence="4" id="KW-0804">Transcription</keyword>
<dbReference type="PROSITE" id="PS50863">
    <property type="entry name" value="B3"/>
    <property type="match status" value="3"/>
</dbReference>
<dbReference type="InterPro" id="IPR039218">
    <property type="entry name" value="REM_fam"/>
</dbReference>
<keyword evidence="3" id="KW-0238">DNA-binding</keyword>
<dbReference type="GO" id="GO:0003677">
    <property type="term" value="F:DNA binding"/>
    <property type="evidence" value="ECO:0007669"/>
    <property type="project" value="UniProtKB-KW"/>
</dbReference>
<dbReference type="AlphaFoldDB" id="A0A2T8IBP2"/>
<keyword evidence="5" id="KW-0539">Nucleus</keyword>
<evidence type="ECO:0000256" key="2">
    <source>
        <dbReference type="ARBA" id="ARBA00023015"/>
    </source>
</evidence>
<evidence type="ECO:0000313" key="8">
    <source>
        <dbReference type="EMBL" id="PVH35092.1"/>
    </source>
</evidence>
<evidence type="ECO:0000256" key="5">
    <source>
        <dbReference type="ARBA" id="ARBA00023242"/>
    </source>
</evidence>
<dbReference type="InterPro" id="IPR015300">
    <property type="entry name" value="DNA-bd_pseudobarrel_sf"/>
</dbReference>
<proteinExistence type="predicted"/>
<feature type="domain" description="TF-B3" evidence="7">
    <location>
        <begin position="206"/>
        <end position="269"/>
    </location>
</feature>